<accession>I3CC45</accession>
<dbReference type="HOGENOM" id="CLU_382958_0_0_6"/>
<dbReference type="GO" id="GO:0000155">
    <property type="term" value="F:phosphorelay sensor kinase activity"/>
    <property type="evidence" value="ECO:0007669"/>
    <property type="project" value="InterPro"/>
</dbReference>
<dbReference type="SMART" id="SM00388">
    <property type="entry name" value="HisKA"/>
    <property type="match status" value="1"/>
</dbReference>
<comment type="catalytic activity">
    <reaction evidence="1">
        <text>ATP + protein L-histidine = ADP + protein N-phospho-L-histidine.</text>
        <dbReference type="EC" id="2.7.13.3"/>
    </reaction>
</comment>
<evidence type="ECO:0000256" key="7">
    <source>
        <dbReference type="ARBA" id="ARBA00022777"/>
    </source>
</evidence>
<dbReference type="SUPFAM" id="SSF47384">
    <property type="entry name" value="Homodimeric domain of signal transducing histidine kinase"/>
    <property type="match status" value="1"/>
</dbReference>
<protein>
    <recommendedName>
        <fullName evidence="3">histidine kinase</fullName>
        <ecNumber evidence="3">2.7.13.3</ecNumber>
    </recommendedName>
</protein>
<organism evidence="14 15">
    <name type="scientific">Beggiatoa alba B18LD</name>
    <dbReference type="NCBI Taxonomy" id="395493"/>
    <lineage>
        <taxon>Bacteria</taxon>
        <taxon>Pseudomonadati</taxon>
        <taxon>Pseudomonadota</taxon>
        <taxon>Gammaproteobacteria</taxon>
        <taxon>Thiotrichales</taxon>
        <taxon>Thiotrichaceae</taxon>
        <taxon>Beggiatoa</taxon>
    </lineage>
</organism>
<dbReference type="PANTHER" id="PTHR45436:SF5">
    <property type="entry name" value="SENSOR HISTIDINE KINASE TRCS"/>
    <property type="match status" value="1"/>
</dbReference>
<keyword evidence="11" id="KW-0472">Membrane</keyword>
<dbReference type="InterPro" id="IPR005467">
    <property type="entry name" value="His_kinase_dom"/>
</dbReference>
<dbReference type="EMBL" id="JH600070">
    <property type="protein sequence ID" value="EIJ41188.1"/>
    <property type="molecule type" value="Genomic_DNA"/>
</dbReference>
<dbReference type="InterPro" id="IPR003594">
    <property type="entry name" value="HATPase_dom"/>
</dbReference>
<evidence type="ECO:0000313" key="14">
    <source>
        <dbReference type="EMBL" id="EIJ41188.1"/>
    </source>
</evidence>
<dbReference type="Proteomes" id="UP000005744">
    <property type="component" value="Unassembled WGS sequence"/>
</dbReference>
<comment type="subcellular location">
    <subcellularLocation>
        <location evidence="2">Membrane</location>
    </subcellularLocation>
</comment>
<feature type="domain" description="HAMP" evidence="13">
    <location>
        <begin position="423"/>
        <end position="478"/>
    </location>
</feature>
<dbReference type="CDD" id="cd00075">
    <property type="entry name" value="HATPase"/>
    <property type="match status" value="1"/>
</dbReference>
<dbReference type="SMART" id="SM00387">
    <property type="entry name" value="HATPase_c"/>
    <property type="match status" value="1"/>
</dbReference>
<dbReference type="OrthoDB" id="6735159at2"/>
<reference evidence="14 15" key="1">
    <citation type="submission" date="2011-11" db="EMBL/GenBank/DDBJ databases">
        <title>Improved High-Quality Draft sequence of Beggiatoa alba B18lD.</title>
        <authorList>
            <consortium name="US DOE Joint Genome Institute"/>
            <person name="Lucas S."/>
            <person name="Han J."/>
            <person name="Lapidus A."/>
            <person name="Cheng J.-F."/>
            <person name="Goodwin L."/>
            <person name="Pitluck S."/>
            <person name="Peters L."/>
            <person name="Mikhailova N."/>
            <person name="Held B."/>
            <person name="Detter J.C."/>
            <person name="Han C."/>
            <person name="Tapia R."/>
            <person name="Land M."/>
            <person name="Hauser L."/>
            <person name="Kyrpides N."/>
            <person name="Ivanova N."/>
            <person name="Pagani I."/>
            <person name="Samuel K."/>
            <person name="Teske A."/>
            <person name="Mueller J."/>
            <person name="Woyke T."/>
        </authorList>
    </citation>
    <scope>NUCLEOTIDE SEQUENCE [LARGE SCALE GENOMIC DNA]</scope>
    <source>
        <strain evidence="14 15">B18LD</strain>
    </source>
</reference>
<dbReference type="Pfam" id="PF06452">
    <property type="entry name" value="CBM9_1"/>
    <property type="match status" value="1"/>
</dbReference>
<evidence type="ECO:0000259" key="13">
    <source>
        <dbReference type="PROSITE" id="PS50885"/>
    </source>
</evidence>
<dbReference type="AlphaFoldDB" id="I3CC45"/>
<dbReference type="SUPFAM" id="SSF49344">
    <property type="entry name" value="CBD9-like"/>
    <property type="match status" value="1"/>
</dbReference>
<evidence type="ECO:0000256" key="6">
    <source>
        <dbReference type="ARBA" id="ARBA00022692"/>
    </source>
</evidence>
<dbReference type="CDD" id="cd00082">
    <property type="entry name" value="HisKA"/>
    <property type="match status" value="1"/>
</dbReference>
<dbReference type="STRING" id="395493.BegalDRAFT_0266"/>
<dbReference type="GO" id="GO:0016020">
    <property type="term" value="C:membrane"/>
    <property type="evidence" value="ECO:0007669"/>
    <property type="project" value="UniProtKB-SubCell"/>
</dbReference>
<sequence>MTLSIRSKVLLLSLSLLSVPYVGYEYVREMEIYLRENLETSLKDSAKAIASVLNDKPDLFNRTLLDTVQADPFIKLPEYSLRNSIQLDGNIDDWREVIDYIKEYDDNYLLYSHSSYMPYSSSFQLILSRSKSHLFALFIVRDDKIIYRPSSGVNVEQGDHIEIVLQEIDGRFYRHLIPPTNDGWVTGYKVSNRGTYYIPDTDSRIQAHWSVTKAGYVVEVRIPLQILSGERMGFAVADVDDNNERVLRSVIGTSAIRYRDENKSRFVYEPEAEGILTALGETAGRRVWVLDQQRRVLAKRGDLQRDLGENPLNSFFSLLLPSNLEEFNEAHDNNPERIEEGIEVNKALLGEPEKRWRGTKDEQVVIVSFAHPVWVNKQVAGVVVVEETSNRIQTLQRQAIANLFTKTLLMFFFVALLLVFFATRLSFRLRRLRNQAEAAIDNNGRVTTTKIGSTAKDEIGDLSRSFSAILEKLQQYNTYLEGMSSRLSHELRTPIAVVRSSLENLEQEILDKEAAIYIERAKQGIDRLSTLITRLSEATRLEQALQNVERESFDLTELVNSCISGYRLAYPQQRFWAELITYPLSIDGAPDLIAQMLDKLVSNAVDFSDPDIPVRIELQQERNTARLRVINQGTPLPLDMQERIFESMVSLRNHAHKKEPHLGLGLYMVRLIVWYHGGSVKAENQDEKMVAFTVNLPLKPTELLIN</sequence>
<dbReference type="InterPro" id="IPR003660">
    <property type="entry name" value="HAMP_dom"/>
</dbReference>
<dbReference type="GO" id="GO:0004553">
    <property type="term" value="F:hydrolase activity, hydrolyzing O-glycosyl compounds"/>
    <property type="evidence" value="ECO:0007669"/>
    <property type="project" value="InterPro"/>
</dbReference>
<keyword evidence="10" id="KW-0175">Coiled coil</keyword>
<dbReference type="InterPro" id="IPR036890">
    <property type="entry name" value="HATPase_C_sf"/>
</dbReference>
<dbReference type="InterPro" id="IPR036097">
    <property type="entry name" value="HisK_dim/P_sf"/>
</dbReference>
<dbReference type="GO" id="GO:0030246">
    <property type="term" value="F:carbohydrate binding"/>
    <property type="evidence" value="ECO:0007669"/>
    <property type="project" value="InterPro"/>
</dbReference>
<feature type="transmembrane region" description="Helical" evidence="11">
    <location>
        <begin position="403"/>
        <end position="423"/>
    </location>
</feature>
<dbReference type="InterPro" id="IPR050428">
    <property type="entry name" value="TCS_sensor_his_kinase"/>
</dbReference>
<dbReference type="InterPro" id="IPR003661">
    <property type="entry name" value="HisK_dim/P_dom"/>
</dbReference>
<evidence type="ECO:0000259" key="12">
    <source>
        <dbReference type="PROSITE" id="PS50109"/>
    </source>
</evidence>
<dbReference type="PROSITE" id="PS50109">
    <property type="entry name" value="HIS_KIN"/>
    <property type="match status" value="1"/>
</dbReference>
<dbReference type="Pfam" id="PF00512">
    <property type="entry name" value="HisKA"/>
    <property type="match status" value="1"/>
</dbReference>
<dbReference type="InterPro" id="IPR010502">
    <property type="entry name" value="Carb-bd_dom_fam9"/>
</dbReference>
<dbReference type="GO" id="GO:0016052">
    <property type="term" value="P:carbohydrate catabolic process"/>
    <property type="evidence" value="ECO:0007669"/>
    <property type="project" value="InterPro"/>
</dbReference>
<evidence type="ECO:0000256" key="2">
    <source>
        <dbReference type="ARBA" id="ARBA00004370"/>
    </source>
</evidence>
<evidence type="ECO:0000256" key="5">
    <source>
        <dbReference type="ARBA" id="ARBA00022679"/>
    </source>
</evidence>
<dbReference type="eggNOG" id="COG2205">
    <property type="taxonomic scope" value="Bacteria"/>
</dbReference>
<evidence type="ECO:0000256" key="1">
    <source>
        <dbReference type="ARBA" id="ARBA00000085"/>
    </source>
</evidence>
<dbReference type="PROSITE" id="PS50885">
    <property type="entry name" value="HAMP"/>
    <property type="match status" value="1"/>
</dbReference>
<dbReference type="InterPro" id="IPR022510">
    <property type="entry name" value="Sortase_His-kinase"/>
</dbReference>
<dbReference type="Pfam" id="PF02518">
    <property type="entry name" value="HATPase_c"/>
    <property type="match status" value="1"/>
</dbReference>
<feature type="domain" description="Histidine kinase" evidence="12">
    <location>
        <begin position="486"/>
        <end position="700"/>
    </location>
</feature>
<name>I3CC45_9GAMM</name>
<evidence type="ECO:0000256" key="3">
    <source>
        <dbReference type="ARBA" id="ARBA00012438"/>
    </source>
</evidence>
<evidence type="ECO:0000256" key="8">
    <source>
        <dbReference type="ARBA" id="ARBA00022989"/>
    </source>
</evidence>
<keyword evidence="7 14" id="KW-0418">Kinase</keyword>
<keyword evidence="15" id="KW-1185">Reference proteome</keyword>
<dbReference type="RefSeq" id="WP_002682889.1">
    <property type="nucleotide sequence ID" value="NZ_JH600070.1"/>
</dbReference>
<dbReference type="Gene3D" id="3.30.565.10">
    <property type="entry name" value="Histidine kinase-like ATPase, C-terminal domain"/>
    <property type="match status" value="1"/>
</dbReference>
<dbReference type="PANTHER" id="PTHR45436">
    <property type="entry name" value="SENSOR HISTIDINE KINASE YKOH"/>
    <property type="match status" value="1"/>
</dbReference>
<dbReference type="Gene3D" id="1.10.287.130">
    <property type="match status" value="1"/>
</dbReference>
<evidence type="ECO:0000256" key="4">
    <source>
        <dbReference type="ARBA" id="ARBA00022553"/>
    </source>
</evidence>
<keyword evidence="6 11" id="KW-0812">Transmembrane</keyword>
<dbReference type="Gene3D" id="2.60.40.1190">
    <property type="match status" value="1"/>
</dbReference>
<keyword evidence="4" id="KW-0597">Phosphoprotein</keyword>
<feature type="coiled-coil region" evidence="10">
    <location>
        <begin position="495"/>
        <end position="558"/>
    </location>
</feature>
<evidence type="ECO:0000256" key="9">
    <source>
        <dbReference type="ARBA" id="ARBA00023012"/>
    </source>
</evidence>
<evidence type="ECO:0000256" key="10">
    <source>
        <dbReference type="SAM" id="Coils"/>
    </source>
</evidence>
<keyword evidence="8 11" id="KW-1133">Transmembrane helix</keyword>
<dbReference type="EC" id="2.7.13.3" evidence="3"/>
<dbReference type="SUPFAM" id="SSF55874">
    <property type="entry name" value="ATPase domain of HSP90 chaperone/DNA topoisomerase II/histidine kinase"/>
    <property type="match status" value="1"/>
</dbReference>
<dbReference type="NCBIfam" id="TIGR03785">
    <property type="entry name" value="marine_sort_HK"/>
    <property type="match status" value="1"/>
</dbReference>
<proteinExistence type="predicted"/>
<dbReference type="Gene3D" id="6.10.340.10">
    <property type="match status" value="1"/>
</dbReference>
<keyword evidence="9" id="KW-0902">Two-component regulatory system</keyword>
<evidence type="ECO:0000256" key="11">
    <source>
        <dbReference type="SAM" id="Phobius"/>
    </source>
</evidence>
<keyword evidence="5" id="KW-0808">Transferase</keyword>
<gene>
    <name evidence="14" type="ORF">BegalDRAFT_0266</name>
</gene>
<evidence type="ECO:0000313" key="15">
    <source>
        <dbReference type="Proteomes" id="UP000005744"/>
    </source>
</evidence>